<dbReference type="VEuPathDB" id="FungiDB:AeMF1_013989"/>
<comment type="similarity">
    <text evidence="2">Belongs to the class-II aminoacyl-tRNA synthetase family.</text>
</comment>
<sequence length="932" mass="100907">MANRVNVGSKKLSLEEFSSVVFVGAKVTVEPLGVEELHTDVASRILSIPGAPSAIADPLPKDLGRAILLGRLNYIAKHAGCRSSAMVQTADFLAALLNADLVPFFPAPSTHLVEVDAAALVLLEALKGHGQAFHGSATVSLAEGLAAENITLPAPLTSIEEATLIQGAVSLQAVVTSIVCGAKGIAPIADAVAALTCEALKASSFPFQEAHDVDRPHRGMITVAANLRVMLDNSKFATANDKADPVALRCIPQYHGPARDSIAAAAKSIEADLNTAESVLGLTSFHPELLKQLLHSIHGAVESYWEGSRSRVALSKPVEAPKHEGFGPVQTFAFVQATQKQLVEELNIAEGLITKDSKKDDKAGASEVKDDAKAAEIAAKQAAAKAKEDAELAAMSEAQRAKVLAKRQAKLEKELEKAAKKAAKNSLTVGVGSSEFRTYVQKDLSLNPFDFRVQGTVAFLEEMFARLGAMAGGQKRRPKVAKGAQDFTPPQMHLRERIIHKIRSVFKRHGGVEIETPVFELKETLTGKYGEDTKLIYDLADQGGELLALRYDLTVPFARYMALHNPGKMKRFAIARVYRRDNPQPARGRFREFYQCDFDIAGSYPTMLADAEAITIAIEVLQQFPELGPFKIKLSHRKLLDAILELCGVPADKLRTTCSAIDKLDKETWENVRSEMVDEKDIPPEVADRIQGFVTQVGSPKALHAQLLAEKRFGDHPAAAEAMKELALLWSYLEAMGVLDYVSFDLSLARGLDYYTGLIYEYVLTGSDAAQVGSIAAGGRYDNLVGMFSATNAHIPCIGVSLGIERIFGMLQKHAENHGDGLKAPVAQVLVAQTSPGLLVPRLEVCRTLWGAHIAAEVLPSENENPKFIKQLQYALDMGIPFVVVLGEDERANKQVKVKVLAANEEITIAEDDLVVTLEKFGVKKTNLLTFD</sequence>
<dbReference type="InterPro" id="IPR001106">
    <property type="entry name" value="Aromatic_Lyase"/>
</dbReference>
<dbReference type="GO" id="GO:0004821">
    <property type="term" value="F:histidine-tRNA ligase activity"/>
    <property type="evidence" value="ECO:0007669"/>
    <property type="project" value="UniProtKB-EC"/>
</dbReference>
<accession>A0A6G0XS38</accession>
<dbReference type="HAMAP" id="MF_00127">
    <property type="entry name" value="His_tRNA_synth"/>
    <property type="match status" value="1"/>
</dbReference>
<dbReference type="EC" id="6.1.1.21" evidence="3"/>
<dbReference type="CDD" id="cd00773">
    <property type="entry name" value="HisRS-like_core"/>
    <property type="match status" value="1"/>
</dbReference>
<keyword evidence="11" id="KW-0175">Coiled coil</keyword>
<dbReference type="GO" id="GO:0032543">
    <property type="term" value="P:mitochondrial translation"/>
    <property type="evidence" value="ECO:0007669"/>
    <property type="project" value="TreeGrafter"/>
</dbReference>
<feature type="coiled-coil region" evidence="11">
    <location>
        <begin position="365"/>
        <end position="421"/>
    </location>
</feature>
<dbReference type="GO" id="GO:0005524">
    <property type="term" value="F:ATP binding"/>
    <property type="evidence" value="ECO:0007669"/>
    <property type="project" value="UniProtKB-KW"/>
</dbReference>
<dbReference type="Gene3D" id="1.10.275.10">
    <property type="entry name" value="Fumarase/aspartase (N-terminal domain)"/>
    <property type="match status" value="1"/>
</dbReference>
<evidence type="ECO:0000256" key="4">
    <source>
        <dbReference type="ARBA" id="ARBA00015302"/>
    </source>
</evidence>
<dbReference type="GO" id="GO:0006427">
    <property type="term" value="P:histidyl-tRNA aminoacylation"/>
    <property type="evidence" value="ECO:0007669"/>
    <property type="project" value="InterPro"/>
</dbReference>
<dbReference type="Pfam" id="PF03129">
    <property type="entry name" value="HGTP_anticodon"/>
    <property type="match status" value="1"/>
</dbReference>
<keyword evidence="9" id="KW-0030">Aminoacyl-tRNA synthetase</keyword>
<dbReference type="Gene3D" id="1.20.200.10">
    <property type="entry name" value="Fumarase/aspartase (Central domain)"/>
    <property type="match status" value="1"/>
</dbReference>
<dbReference type="SMR" id="A0A6G0XS38"/>
<keyword evidence="7" id="KW-0067">ATP-binding</keyword>
<evidence type="ECO:0000259" key="12">
    <source>
        <dbReference type="PROSITE" id="PS50862"/>
    </source>
</evidence>
<name>A0A6G0XS38_9STRA</name>
<dbReference type="GO" id="GO:0005739">
    <property type="term" value="C:mitochondrion"/>
    <property type="evidence" value="ECO:0007669"/>
    <property type="project" value="TreeGrafter"/>
</dbReference>
<organism evidence="13 14">
    <name type="scientific">Aphanomyces euteiches</name>
    <dbReference type="NCBI Taxonomy" id="100861"/>
    <lineage>
        <taxon>Eukaryota</taxon>
        <taxon>Sar</taxon>
        <taxon>Stramenopiles</taxon>
        <taxon>Oomycota</taxon>
        <taxon>Saprolegniomycetes</taxon>
        <taxon>Saprolegniales</taxon>
        <taxon>Verrucalvaceae</taxon>
        <taxon>Aphanomyces</taxon>
    </lineage>
</organism>
<dbReference type="Pfam" id="PF13393">
    <property type="entry name" value="tRNA-synt_His"/>
    <property type="match status" value="1"/>
</dbReference>
<protein>
    <recommendedName>
        <fullName evidence="4">Histidine--tRNA ligase, cytoplasmic</fullName>
        <ecNumber evidence="3">6.1.1.21</ecNumber>
    </recommendedName>
</protein>
<dbReference type="FunFam" id="3.40.50.800:FF:000012">
    <property type="entry name" value="Histidine--tRNA ligase, cytoplasmic"/>
    <property type="match status" value="1"/>
</dbReference>
<dbReference type="NCBIfam" id="TIGR00442">
    <property type="entry name" value="hisS"/>
    <property type="match status" value="1"/>
</dbReference>
<evidence type="ECO:0000256" key="10">
    <source>
        <dbReference type="ARBA" id="ARBA00047639"/>
    </source>
</evidence>
<dbReference type="SUPFAM" id="SSF48557">
    <property type="entry name" value="L-aspartase-like"/>
    <property type="match status" value="1"/>
</dbReference>
<dbReference type="PROSITE" id="PS50862">
    <property type="entry name" value="AA_TRNA_LIGASE_II"/>
    <property type="match status" value="1"/>
</dbReference>
<comment type="caution">
    <text evidence="13">The sequence shown here is derived from an EMBL/GenBank/DDBJ whole genome shotgun (WGS) entry which is preliminary data.</text>
</comment>
<comment type="similarity">
    <text evidence="1">Belongs to the PAL/histidase family.</text>
</comment>
<proteinExistence type="inferred from homology"/>
<dbReference type="GO" id="GO:0005829">
    <property type="term" value="C:cytosol"/>
    <property type="evidence" value="ECO:0007669"/>
    <property type="project" value="TreeGrafter"/>
</dbReference>
<dbReference type="InterPro" id="IPR033656">
    <property type="entry name" value="HisRS_anticodon"/>
</dbReference>
<dbReference type="EMBL" id="VJMJ01000019">
    <property type="protein sequence ID" value="KAF0743279.1"/>
    <property type="molecule type" value="Genomic_DNA"/>
</dbReference>
<evidence type="ECO:0000256" key="8">
    <source>
        <dbReference type="ARBA" id="ARBA00022917"/>
    </source>
</evidence>
<dbReference type="Proteomes" id="UP000481153">
    <property type="component" value="Unassembled WGS sequence"/>
</dbReference>
<dbReference type="SUPFAM" id="SSF55681">
    <property type="entry name" value="Class II aaRS and biotin synthetases"/>
    <property type="match status" value="1"/>
</dbReference>
<evidence type="ECO:0000256" key="11">
    <source>
        <dbReference type="SAM" id="Coils"/>
    </source>
</evidence>
<evidence type="ECO:0000256" key="3">
    <source>
        <dbReference type="ARBA" id="ARBA00012815"/>
    </source>
</evidence>
<keyword evidence="14" id="KW-1185">Reference proteome</keyword>
<dbReference type="InterPro" id="IPR015807">
    <property type="entry name" value="His-tRNA-ligase"/>
</dbReference>
<dbReference type="Gene3D" id="3.30.930.10">
    <property type="entry name" value="Bira Bifunctional Protein, Domain 2"/>
    <property type="match status" value="1"/>
</dbReference>
<evidence type="ECO:0000256" key="6">
    <source>
        <dbReference type="ARBA" id="ARBA00022741"/>
    </source>
</evidence>
<keyword evidence="8" id="KW-0648">Protein biosynthesis</keyword>
<keyword evidence="6" id="KW-0547">Nucleotide-binding</keyword>
<dbReference type="InterPro" id="IPR041715">
    <property type="entry name" value="HisRS-like_core"/>
</dbReference>
<dbReference type="InterPro" id="IPR045864">
    <property type="entry name" value="aa-tRNA-synth_II/BPL/LPL"/>
</dbReference>
<dbReference type="InterPro" id="IPR004154">
    <property type="entry name" value="Anticodon-bd"/>
</dbReference>
<dbReference type="InterPro" id="IPR036621">
    <property type="entry name" value="Anticodon-bd_dom_sf"/>
</dbReference>
<evidence type="ECO:0000256" key="5">
    <source>
        <dbReference type="ARBA" id="ARBA00022598"/>
    </source>
</evidence>
<dbReference type="PANTHER" id="PTHR11476">
    <property type="entry name" value="HISTIDYL-TRNA SYNTHETASE"/>
    <property type="match status" value="1"/>
</dbReference>
<evidence type="ECO:0000313" key="14">
    <source>
        <dbReference type="Proteomes" id="UP000481153"/>
    </source>
</evidence>
<comment type="catalytic activity">
    <reaction evidence="10">
        <text>tRNA(His) + L-histidine + ATP = L-histidyl-tRNA(His) + AMP + diphosphate + H(+)</text>
        <dbReference type="Rhea" id="RHEA:17313"/>
        <dbReference type="Rhea" id="RHEA-COMP:9665"/>
        <dbReference type="Rhea" id="RHEA-COMP:9689"/>
        <dbReference type="ChEBI" id="CHEBI:15378"/>
        <dbReference type="ChEBI" id="CHEBI:30616"/>
        <dbReference type="ChEBI" id="CHEBI:33019"/>
        <dbReference type="ChEBI" id="CHEBI:57595"/>
        <dbReference type="ChEBI" id="CHEBI:78442"/>
        <dbReference type="ChEBI" id="CHEBI:78527"/>
        <dbReference type="ChEBI" id="CHEBI:456215"/>
        <dbReference type="EC" id="6.1.1.21"/>
    </reaction>
</comment>
<evidence type="ECO:0000256" key="9">
    <source>
        <dbReference type="ARBA" id="ARBA00023146"/>
    </source>
</evidence>
<dbReference type="InterPro" id="IPR024083">
    <property type="entry name" value="Fumarase/histidase_N"/>
</dbReference>
<feature type="domain" description="Aminoacyl-transfer RNA synthetases class-II family profile" evidence="12">
    <location>
        <begin position="474"/>
        <end position="841"/>
    </location>
</feature>
<dbReference type="FunFam" id="3.30.930.10:FF:000061">
    <property type="entry name" value="Histidine--tRNA ligase, cytoplasmic"/>
    <property type="match status" value="1"/>
</dbReference>
<evidence type="ECO:0000313" key="13">
    <source>
        <dbReference type="EMBL" id="KAF0743279.1"/>
    </source>
</evidence>
<dbReference type="InterPro" id="IPR008948">
    <property type="entry name" value="L-Aspartase-like"/>
</dbReference>
<dbReference type="GO" id="GO:0003723">
    <property type="term" value="F:RNA binding"/>
    <property type="evidence" value="ECO:0007669"/>
    <property type="project" value="TreeGrafter"/>
</dbReference>
<keyword evidence="5" id="KW-0436">Ligase</keyword>
<dbReference type="SUPFAM" id="SSF52954">
    <property type="entry name" value="Class II aaRS ABD-related"/>
    <property type="match status" value="1"/>
</dbReference>
<dbReference type="CDD" id="cd00859">
    <property type="entry name" value="HisRS_anticodon"/>
    <property type="match status" value="1"/>
</dbReference>
<evidence type="ECO:0000256" key="7">
    <source>
        <dbReference type="ARBA" id="ARBA00022840"/>
    </source>
</evidence>
<gene>
    <name evidence="13" type="ORF">Ae201684_001968</name>
</gene>
<dbReference type="InterPro" id="IPR006195">
    <property type="entry name" value="aa-tRNA-synth_II"/>
</dbReference>
<dbReference type="PANTHER" id="PTHR11476:SF7">
    <property type="entry name" value="HISTIDINE--TRNA LIGASE"/>
    <property type="match status" value="1"/>
</dbReference>
<dbReference type="Pfam" id="PF00221">
    <property type="entry name" value="Lyase_aromatic"/>
    <property type="match status" value="1"/>
</dbReference>
<evidence type="ECO:0000256" key="1">
    <source>
        <dbReference type="ARBA" id="ARBA00007238"/>
    </source>
</evidence>
<dbReference type="Gene3D" id="3.40.50.800">
    <property type="entry name" value="Anticodon-binding domain"/>
    <property type="match status" value="1"/>
</dbReference>
<dbReference type="AlphaFoldDB" id="A0A6G0XS38"/>
<reference evidence="13 14" key="1">
    <citation type="submission" date="2019-07" db="EMBL/GenBank/DDBJ databases">
        <title>Genomics analysis of Aphanomyces spp. identifies a new class of oomycete effector associated with host adaptation.</title>
        <authorList>
            <person name="Gaulin E."/>
        </authorList>
    </citation>
    <scope>NUCLEOTIDE SEQUENCE [LARGE SCALE GENOMIC DNA]</scope>
    <source>
        <strain evidence="13 14">ATCC 201684</strain>
    </source>
</reference>
<evidence type="ECO:0000256" key="2">
    <source>
        <dbReference type="ARBA" id="ARBA00008226"/>
    </source>
</evidence>